<keyword evidence="2" id="KW-1185">Reference proteome</keyword>
<name>A0ACC2PD51_9HYME</name>
<protein>
    <submittedName>
        <fullName evidence="1">Uncharacterized protein</fullName>
    </submittedName>
</protein>
<reference evidence="1" key="1">
    <citation type="submission" date="2023-04" db="EMBL/GenBank/DDBJ databases">
        <title>A chromosome-level genome assembly of the parasitoid wasp Eretmocerus hayati.</title>
        <authorList>
            <person name="Zhong Y."/>
            <person name="Liu S."/>
            <person name="Liu Y."/>
        </authorList>
    </citation>
    <scope>NUCLEOTIDE SEQUENCE</scope>
    <source>
        <strain evidence="1">ZJU_SS_LIU_2023</strain>
    </source>
</reference>
<dbReference type="Proteomes" id="UP001239111">
    <property type="component" value="Chromosome 2"/>
</dbReference>
<proteinExistence type="predicted"/>
<dbReference type="EMBL" id="CM056742">
    <property type="protein sequence ID" value="KAJ8680926.1"/>
    <property type="molecule type" value="Genomic_DNA"/>
</dbReference>
<sequence length="477" mass="54475">MWASQLNAVNGVERNFGEKIKYDPQWTGPLETQRKVTNFPVFILFVSVLSLWIGLGIYVKASFDKIPFEAYFEDWVHHIRQIREAKYIAIGFTTFAGVITVPLIILLQRSAKTIIYTGILVICNALFLAICIFSYIFSEDKTRLNILFWLLSCVAILILIIIIVLSVRKKIVIACEVIGESSRAVMSFPLLFLFPVILLFLYAVTVIFFLEVVGSLLTIPPHEDGSRSHIYAYHAINLIGFLWTWSFAKAFVQMVLCGSYATWFWTFNKQDVPTFTVIQFIKITLMYHLGTIALGSFILSICEIISSILRFIRQRIQKDENSPTGICFACYSYVFLKLESLLEYLNRDVYIMTAVHATDFMQSARDAFNLLMRNVVKVIVITKVTDIILSFGLYLVIGISLLSTYAYCYYMDLDQLVPYAMTMVGIGSLVVTSCFFTIPRAAIDTIFLCVMEDFERNDGSIGKPYYMSSRLKELLFS</sequence>
<evidence type="ECO:0000313" key="1">
    <source>
        <dbReference type="EMBL" id="KAJ8680926.1"/>
    </source>
</evidence>
<organism evidence="1 2">
    <name type="scientific">Eretmocerus hayati</name>
    <dbReference type="NCBI Taxonomy" id="131215"/>
    <lineage>
        <taxon>Eukaryota</taxon>
        <taxon>Metazoa</taxon>
        <taxon>Ecdysozoa</taxon>
        <taxon>Arthropoda</taxon>
        <taxon>Hexapoda</taxon>
        <taxon>Insecta</taxon>
        <taxon>Pterygota</taxon>
        <taxon>Neoptera</taxon>
        <taxon>Endopterygota</taxon>
        <taxon>Hymenoptera</taxon>
        <taxon>Apocrita</taxon>
        <taxon>Proctotrupomorpha</taxon>
        <taxon>Chalcidoidea</taxon>
        <taxon>Aphelinidae</taxon>
        <taxon>Aphelininae</taxon>
        <taxon>Eretmocerus</taxon>
    </lineage>
</organism>
<accession>A0ACC2PD51</accession>
<evidence type="ECO:0000313" key="2">
    <source>
        <dbReference type="Proteomes" id="UP001239111"/>
    </source>
</evidence>
<comment type="caution">
    <text evidence="1">The sequence shown here is derived from an EMBL/GenBank/DDBJ whole genome shotgun (WGS) entry which is preliminary data.</text>
</comment>
<gene>
    <name evidence="1" type="ORF">QAD02_016713</name>
</gene>